<dbReference type="GO" id="GO:0016787">
    <property type="term" value="F:hydrolase activity"/>
    <property type="evidence" value="ECO:0007669"/>
    <property type="project" value="UniProtKB-KW"/>
</dbReference>
<dbReference type="Proteomes" id="UP001558652">
    <property type="component" value="Unassembled WGS sequence"/>
</dbReference>
<accession>A0ABD0Y4N3</accession>
<reference evidence="2 3" key="1">
    <citation type="submission" date="2024-07" db="EMBL/GenBank/DDBJ databases">
        <title>Chromosome-level genome assembly of the water stick insect Ranatra chinensis (Heteroptera: Nepidae).</title>
        <authorList>
            <person name="Liu X."/>
        </authorList>
    </citation>
    <scope>NUCLEOTIDE SEQUENCE [LARGE SCALE GENOMIC DNA]</scope>
    <source>
        <strain evidence="2">Cailab_2021Rc</strain>
        <tissue evidence="2">Muscle</tissue>
    </source>
</reference>
<dbReference type="Pfam" id="PF26217">
    <property type="entry name" value="GDPGP1_N"/>
    <property type="match status" value="1"/>
</dbReference>
<comment type="caution">
    <text evidence="2">The sequence shown here is derived from an EMBL/GenBank/DDBJ whole genome shotgun (WGS) entry which is preliminary data.</text>
</comment>
<dbReference type="InterPro" id="IPR036265">
    <property type="entry name" value="HIT-like_sf"/>
</dbReference>
<dbReference type="AlphaFoldDB" id="A0ABD0Y4N3"/>
<dbReference type="GO" id="GO:0080048">
    <property type="term" value="F:GDP-D-glucose phosphorylase activity"/>
    <property type="evidence" value="ECO:0007669"/>
    <property type="project" value="UniProtKB-EC"/>
</dbReference>
<proteinExistence type="predicted"/>
<protein>
    <recommendedName>
        <fullName evidence="1">GDPGP1-like N-terminal domain-containing protein</fullName>
    </recommendedName>
</protein>
<sequence length="173" mass="19370">SDTLDTSYIVINVSPLEIGHSLLLPSLFLGLPQILTLKSLKLAVDILLTSGSPAFRVGFNGLCAYATVNHLHFHVYYLNCQMLLEYLDVEHLSGRCYQLPSTYPGRGYVFQIRSNDEIDPVLRDVATLTDYFIENNIAHNLYFSRGTSFGNSSSTSPRDCVRIFLWPRTSSTG</sequence>
<evidence type="ECO:0000313" key="2">
    <source>
        <dbReference type="EMBL" id="KAL1122151.1"/>
    </source>
</evidence>
<evidence type="ECO:0000259" key="1">
    <source>
        <dbReference type="Pfam" id="PF26217"/>
    </source>
</evidence>
<evidence type="ECO:0000313" key="3">
    <source>
        <dbReference type="Proteomes" id="UP001558652"/>
    </source>
</evidence>
<organism evidence="2 3">
    <name type="scientific">Ranatra chinensis</name>
    <dbReference type="NCBI Taxonomy" id="642074"/>
    <lineage>
        <taxon>Eukaryota</taxon>
        <taxon>Metazoa</taxon>
        <taxon>Ecdysozoa</taxon>
        <taxon>Arthropoda</taxon>
        <taxon>Hexapoda</taxon>
        <taxon>Insecta</taxon>
        <taxon>Pterygota</taxon>
        <taxon>Neoptera</taxon>
        <taxon>Paraneoptera</taxon>
        <taxon>Hemiptera</taxon>
        <taxon>Heteroptera</taxon>
        <taxon>Panheteroptera</taxon>
        <taxon>Nepomorpha</taxon>
        <taxon>Nepidae</taxon>
        <taxon>Ranatrinae</taxon>
        <taxon>Ranatra</taxon>
    </lineage>
</organism>
<dbReference type="GO" id="GO:0000166">
    <property type="term" value="F:nucleotide binding"/>
    <property type="evidence" value="ECO:0007669"/>
    <property type="project" value="UniProtKB-KW"/>
</dbReference>
<gene>
    <name evidence="2" type="ORF">AAG570_003556</name>
</gene>
<dbReference type="PANTHER" id="PTHR20884:SF8">
    <property type="entry name" value="GDP-D-GLUCOSE PHOSPHORYLASE 1"/>
    <property type="match status" value="1"/>
</dbReference>
<keyword evidence="3" id="KW-1185">Reference proteome</keyword>
<dbReference type="PANTHER" id="PTHR20884">
    <property type="entry name" value="GDP-D-GLUCOSE PHOSPHORYLASE 1"/>
    <property type="match status" value="1"/>
</dbReference>
<dbReference type="InterPro" id="IPR058866">
    <property type="entry name" value="GDPGP1_N"/>
</dbReference>
<dbReference type="SUPFAM" id="SSF54197">
    <property type="entry name" value="HIT-like"/>
    <property type="match status" value="1"/>
</dbReference>
<feature type="domain" description="GDPGP1-like N-terminal" evidence="1">
    <location>
        <begin position="5"/>
        <end position="76"/>
    </location>
</feature>
<dbReference type="GO" id="GO:0005085">
    <property type="term" value="F:guanyl-nucleotide exchange factor activity"/>
    <property type="evidence" value="ECO:0007669"/>
    <property type="project" value="UniProtKB-KW"/>
</dbReference>
<dbReference type="InterPro" id="IPR026506">
    <property type="entry name" value="GDPGP"/>
</dbReference>
<dbReference type="EMBL" id="JBFDAA010000014">
    <property type="protein sequence ID" value="KAL1122151.1"/>
    <property type="molecule type" value="Genomic_DNA"/>
</dbReference>
<feature type="non-terminal residue" evidence="2">
    <location>
        <position position="1"/>
    </location>
</feature>
<dbReference type="GO" id="GO:0005737">
    <property type="term" value="C:cytoplasm"/>
    <property type="evidence" value="ECO:0007669"/>
    <property type="project" value="UniProtKB-SubCell"/>
</dbReference>
<name>A0ABD0Y4N3_9HEMI</name>